<evidence type="ECO:0000256" key="5">
    <source>
        <dbReference type="PROSITE-ProRule" id="PRU00520"/>
    </source>
</evidence>
<comment type="catalytic activity">
    <reaction evidence="4 5">
        <text>an acyl phosphate + H2O = a carboxylate + phosphate + H(+)</text>
        <dbReference type="Rhea" id="RHEA:14965"/>
        <dbReference type="ChEBI" id="CHEBI:15377"/>
        <dbReference type="ChEBI" id="CHEBI:15378"/>
        <dbReference type="ChEBI" id="CHEBI:29067"/>
        <dbReference type="ChEBI" id="CHEBI:43474"/>
        <dbReference type="ChEBI" id="CHEBI:59918"/>
        <dbReference type="EC" id="3.6.1.7"/>
    </reaction>
</comment>
<evidence type="ECO:0000256" key="1">
    <source>
        <dbReference type="ARBA" id="ARBA00005614"/>
    </source>
</evidence>
<dbReference type="Proteomes" id="UP001139319">
    <property type="component" value="Unassembled WGS sequence"/>
</dbReference>
<evidence type="ECO:0000313" key="9">
    <source>
        <dbReference type="Proteomes" id="UP001139319"/>
    </source>
</evidence>
<dbReference type="PANTHER" id="PTHR47268:SF4">
    <property type="entry name" value="ACYLPHOSPHATASE"/>
    <property type="match status" value="1"/>
</dbReference>
<keyword evidence="5" id="KW-0378">Hydrolase</keyword>
<gene>
    <name evidence="8" type="ORF">M6D89_11910</name>
</gene>
<feature type="active site" evidence="5">
    <location>
        <position position="36"/>
    </location>
</feature>
<dbReference type="NCBIfam" id="NF011014">
    <property type="entry name" value="PRK14442.1"/>
    <property type="match status" value="1"/>
</dbReference>
<evidence type="ECO:0000256" key="2">
    <source>
        <dbReference type="ARBA" id="ARBA00012150"/>
    </source>
</evidence>
<dbReference type="InterPro" id="IPR020456">
    <property type="entry name" value="Acylphosphatase"/>
</dbReference>
<dbReference type="SUPFAM" id="SSF54975">
    <property type="entry name" value="Acylphosphatase/BLUF domain-like"/>
    <property type="match status" value="1"/>
</dbReference>
<keyword evidence="9" id="KW-1185">Reference proteome</keyword>
<dbReference type="InterPro" id="IPR001792">
    <property type="entry name" value="Acylphosphatase-like_dom"/>
</dbReference>
<protein>
    <recommendedName>
        <fullName evidence="3 5">acylphosphatase</fullName>
        <ecNumber evidence="2 5">3.6.1.7</ecNumber>
    </recommendedName>
</protein>
<dbReference type="PROSITE" id="PS51160">
    <property type="entry name" value="ACYLPHOSPHATASE_3"/>
    <property type="match status" value="1"/>
</dbReference>
<accession>A0A9X2HYE7</accession>
<dbReference type="EC" id="3.6.1.7" evidence="2 5"/>
<evidence type="ECO:0000256" key="4">
    <source>
        <dbReference type="ARBA" id="ARBA00047645"/>
    </source>
</evidence>
<evidence type="ECO:0000313" key="8">
    <source>
        <dbReference type="EMBL" id="MCP8900004.1"/>
    </source>
</evidence>
<dbReference type="PANTHER" id="PTHR47268">
    <property type="entry name" value="ACYLPHOSPHATASE"/>
    <property type="match status" value="1"/>
</dbReference>
<comment type="similarity">
    <text evidence="1 6">Belongs to the acylphosphatase family.</text>
</comment>
<sequence>MLSKRFYVSGRVQGVSYRASTQAEAQALGVTGWARNLHDGRVEVLATAPDDKMARLAEWLHRGPARAQVKSVEAVDIPTQDFAEFSIYPDA</sequence>
<reference evidence="8" key="2">
    <citation type="submission" date="2023-01" db="EMBL/GenBank/DDBJ databases">
        <title>Gilvimarinus xylanilyticus HB14 isolated from Caulerpa lentillifera aquaculture base in Hainan, China.</title>
        <authorList>
            <person name="Zhang Y.-J."/>
        </authorList>
    </citation>
    <scope>NUCLEOTIDE SEQUENCE</scope>
    <source>
        <strain evidence="8">HB14</strain>
    </source>
</reference>
<dbReference type="RefSeq" id="WP_253968294.1">
    <property type="nucleotide sequence ID" value="NZ_JAMFTH010000003.1"/>
</dbReference>
<proteinExistence type="inferred from homology"/>
<reference evidence="8" key="1">
    <citation type="submission" date="2022-05" db="EMBL/GenBank/DDBJ databases">
        <authorList>
            <person name="Sun H.-N."/>
        </authorList>
    </citation>
    <scope>NUCLEOTIDE SEQUENCE</scope>
    <source>
        <strain evidence="8">HB14</strain>
    </source>
</reference>
<dbReference type="NCBIfam" id="NF011022">
    <property type="entry name" value="PRK14451.1"/>
    <property type="match status" value="1"/>
</dbReference>
<dbReference type="GO" id="GO:0003998">
    <property type="term" value="F:acylphosphatase activity"/>
    <property type="evidence" value="ECO:0007669"/>
    <property type="project" value="UniProtKB-EC"/>
</dbReference>
<comment type="caution">
    <text evidence="8">The sequence shown here is derived from an EMBL/GenBank/DDBJ whole genome shotgun (WGS) entry which is preliminary data.</text>
</comment>
<evidence type="ECO:0000256" key="6">
    <source>
        <dbReference type="RuleBase" id="RU004168"/>
    </source>
</evidence>
<evidence type="ECO:0000259" key="7">
    <source>
        <dbReference type="PROSITE" id="PS51160"/>
    </source>
</evidence>
<organism evidence="8 9">
    <name type="scientific">Gilvimarinus xylanilyticus</name>
    <dbReference type="NCBI Taxonomy" id="2944139"/>
    <lineage>
        <taxon>Bacteria</taxon>
        <taxon>Pseudomonadati</taxon>
        <taxon>Pseudomonadota</taxon>
        <taxon>Gammaproteobacteria</taxon>
        <taxon>Cellvibrionales</taxon>
        <taxon>Cellvibrionaceae</taxon>
        <taxon>Gilvimarinus</taxon>
    </lineage>
</organism>
<dbReference type="AlphaFoldDB" id="A0A9X2HYE7"/>
<dbReference type="PRINTS" id="PR00112">
    <property type="entry name" value="ACYLPHPHTASE"/>
</dbReference>
<dbReference type="Gene3D" id="3.30.70.100">
    <property type="match status" value="1"/>
</dbReference>
<feature type="domain" description="Acylphosphatase-like" evidence="7">
    <location>
        <begin position="3"/>
        <end position="89"/>
    </location>
</feature>
<dbReference type="InterPro" id="IPR036046">
    <property type="entry name" value="Acylphosphatase-like_dom_sf"/>
</dbReference>
<name>A0A9X2HYE7_9GAMM</name>
<dbReference type="EMBL" id="JAMFTH010000003">
    <property type="protein sequence ID" value="MCP8900004.1"/>
    <property type="molecule type" value="Genomic_DNA"/>
</dbReference>
<feature type="active site" evidence="5">
    <location>
        <position position="18"/>
    </location>
</feature>
<evidence type="ECO:0000256" key="3">
    <source>
        <dbReference type="ARBA" id="ARBA00015991"/>
    </source>
</evidence>
<dbReference type="Pfam" id="PF00708">
    <property type="entry name" value="Acylphosphatase"/>
    <property type="match status" value="1"/>
</dbReference>